<name>A0ABT1DVL8_9ACTN</name>
<comment type="caution">
    <text evidence="2">The sequence shown here is derived from an EMBL/GenBank/DDBJ whole genome shotgun (WGS) entry which is preliminary data.</text>
</comment>
<evidence type="ECO:0000313" key="2">
    <source>
        <dbReference type="EMBL" id="MCO8274867.1"/>
    </source>
</evidence>
<gene>
    <name evidence="2" type="ORF">M1L60_30160</name>
</gene>
<dbReference type="EMBL" id="JAMYJR010000033">
    <property type="protein sequence ID" value="MCO8274867.1"/>
    <property type="molecule type" value="Genomic_DNA"/>
</dbReference>
<reference evidence="2 3" key="1">
    <citation type="submission" date="2022-06" db="EMBL/GenBank/DDBJ databases">
        <title>New Species of the Genus Actinoplanes, ActinopZanes ferrugineus.</title>
        <authorList>
            <person name="Ding P."/>
        </authorList>
    </citation>
    <scope>NUCLEOTIDE SEQUENCE [LARGE SCALE GENOMIC DNA]</scope>
    <source>
        <strain evidence="2 3">TRM88003</strain>
    </source>
</reference>
<evidence type="ECO:0000256" key="1">
    <source>
        <dbReference type="SAM" id="Phobius"/>
    </source>
</evidence>
<proteinExistence type="predicted"/>
<organism evidence="2 3">
    <name type="scientific">Paractinoplanes aksuensis</name>
    <dbReference type="NCBI Taxonomy" id="2939490"/>
    <lineage>
        <taxon>Bacteria</taxon>
        <taxon>Bacillati</taxon>
        <taxon>Actinomycetota</taxon>
        <taxon>Actinomycetes</taxon>
        <taxon>Micromonosporales</taxon>
        <taxon>Micromonosporaceae</taxon>
        <taxon>Paractinoplanes</taxon>
    </lineage>
</organism>
<evidence type="ECO:0008006" key="4">
    <source>
        <dbReference type="Google" id="ProtNLM"/>
    </source>
</evidence>
<sequence>MALTAIGLALTVIGPLLVSNRLSEPLYDVILGWDPSSVPANWQEVRRRYFALNWIRAVLTWAAFALFLAATWRRL</sequence>
<feature type="transmembrane region" description="Helical" evidence="1">
    <location>
        <begin position="54"/>
        <end position="72"/>
    </location>
</feature>
<keyword evidence="1" id="KW-0472">Membrane</keyword>
<dbReference type="RefSeq" id="WP_253240935.1">
    <property type="nucleotide sequence ID" value="NZ_JAMYJR010000033.1"/>
</dbReference>
<protein>
    <recommendedName>
        <fullName evidence="4">DUF1772 domain-containing protein</fullName>
    </recommendedName>
</protein>
<accession>A0ABT1DVL8</accession>
<keyword evidence="1" id="KW-0812">Transmembrane</keyword>
<evidence type="ECO:0000313" key="3">
    <source>
        <dbReference type="Proteomes" id="UP001523369"/>
    </source>
</evidence>
<dbReference type="Proteomes" id="UP001523369">
    <property type="component" value="Unassembled WGS sequence"/>
</dbReference>
<keyword evidence="1" id="KW-1133">Transmembrane helix</keyword>
<keyword evidence="3" id="KW-1185">Reference proteome</keyword>